<accession>D9SDY7</accession>
<protein>
    <recommendedName>
        <fullName evidence="4">AlgX/AlgJ SGNH hydrolase-like domain-containing protein</fullName>
    </recommendedName>
</protein>
<keyword evidence="1" id="KW-0472">Membrane</keyword>
<dbReference type="EMBL" id="CP002159">
    <property type="protein sequence ID" value="ADL56809.1"/>
    <property type="molecule type" value="Genomic_DNA"/>
</dbReference>
<dbReference type="OrthoDB" id="7064412at2"/>
<name>D9SDY7_GALCS</name>
<dbReference type="STRING" id="395494.Galf_2816"/>
<keyword evidence="3" id="KW-1185">Reference proteome</keyword>
<gene>
    <name evidence="2" type="ordered locus">Galf_2816</name>
</gene>
<dbReference type="KEGG" id="gca:Galf_2816"/>
<evidence type="ECO:0008006" key="4">
    <source>
        <dbReference type="Google" id="ProtNLM"/>
    </source>
</evidence>
<feature type="transmembrane region" description="Helical" evidence="1">
    <location>
        <begin position="7"/>
        <end position="26"/>
    </location>
</feature>
<proteinExistence type="predicted"/>
<dbReference type="eggNOG" id="COG2755">
    <property type="taxonomic scope" value="Bacteria"/>
</dbReference>
<keyword evidence="1" id="KW-0812">Transmembrane</keyword>
<dbReference type="AlphaFoldDB" id="D9SDY7"/>
<keyword evidence="1" id="KW-1133">Transmembrane helix</keyword>
<evidence type="ECO:0000256" key="1">
    <source>
        <dbReference type="SAM" id="Phobius"/>
    </source>
</evidence>
<reference evidence="2 3" key="1">
    <citation type="submission" date="2010-08" db="EMBL/GenBank/DDBJ databases">
        <title>Complete sequence of Gallionella capsiferriformans ES-2.</title>
        <authorList>
            <consortium name="US DOE Joint Genome Institute"/>
            <person name="Lucas S."/>
            <person name="Copeland A."/>
            <person name="Lapidus A."/>
            <person name="Cheng J.-F."/>
            <person name="Bruce D."/>
            <person name="Goodwin L."/>
            <person name="Pitluck S."/>
            <person name="Chertkov O."/>
            <person name="Davenport K.W."/>
            <person name="Detter J.C."/>
            <person name="Han C."/>
            <person name="Tapia R."/>
            <person name="Land M."/>
            <person name="Hauser L."/>
            <person name="Chang Y.-J."/>
            <person name="Jeffries C."/>
            <person name="Kyrpides N."/>
            <person name="Ivanova N."/>
            <person name="Mikhailova N."/>
            <person name="Shelobolina E.S."/>
            <person name="Picardal F."/>
            <person name="Roden E."/>
            <person name="Emerson D."/>
            <person name="Woyke T."/>
        </authorList>
    </citation>
    <scope>NUCLEOTIDE SEQUENCE [LARGE SCALE GENOMIC DNA]</scope>
    <source>
        <strain evidence="2 3">ES-2</strain>
    </source>
</reference>
<evidence type="ECO:0000313" key="3">
    <source>
        <dbReference type="Proteomes" id="UP000001235"/>
    </source>
</evidence>
<dbReference type="Proteomes" id="UP000001235">
    <property type="component" value="Chromosome"/>
</dbReference>
<sequence>MKHAKIFSILIFSIVALYAAIGFYFLPLTNFEGDQTRTGLLPESLFGWTMPQPAIEPALIQQAAWTNADVLVVGDSFSISRVWQTELVSHGLRVRTEHWANIRGICEDFIPWLRSRGFQGKYIVLEAVERNITSGLADSVRCKKMDYHPSFDADLPRSAPPTTIDRSKAGYSGKISIGFQTQINLSKYEQLSSHPDFKRWDTGRGSIVARVDRGCERFSHPHCADALFLADDSPQDLSTDVVDNMQILNKRLTGFNPLWVVVPNKTTAYLYPEKQFWNKAAERVNTVNLLQSVRQAIEKNTVDVYPANNTHFSTTTYLLMGRAIYQALAGKS</sequence>
<evidence type="ECO:0000313" key="2">
    <source>
        <dbReference type="EMBL" id="ADL56809.1"/>
    </source>
</evidence>
<organism evidence="2 3">
    <name type="scientific">Gallionella capsiferriformans (strain ES-2)</name>
    <name type="common">Gallionella ferruginea capsiferriformans (strain ES-2)</name>
    <dbReference type="NCBI Taxonomy" id="395494"/>
    <lineage>
        <taxon>Bacteria</taxon>
        <taxon>Pseudomonadati</taxon>
        <taxon>Pseudomonadota</taxon>
        <taxon>Betaproteobacteria</taxon>
        <taxon>Nitrosomonadales</taxon>
        <taxon>Gallionellaceae</taxon>
        <taxon>Gallionella</taxon>
    </lineage>
</organism>
<dbReference type="RefSeq" id="WP_013294711.1">
    <property type="nucleotide sequence ID" value="NC_014394.1"/>
</dbReference>
<dbReference type="HOGENOM" id="CLU_818724_0_0_4"/>